<evidence type="ECO:0000313" key="2">
    <source>
        <dbReference type="Proteomes" id="UP000179807"/>
    </source>
</evidence>
<comment type="caution">
    <text evidence="1">The sequence shown here is derived from an EMBL/GenBank/DDBJ whole genome shotgun (WGS) entry which is preliminary data.</text>
</comment>
<accession>A0A1J4JHQ3</accession>
<dbReference type="RefSeq" id="XP_068351825.1">
    <property type="nucleotide sequence ID" value="XM_068509906.1"/>
</dbReference>
<reference evidence="1" key="1">
    <citation type="submission" date="2016-10" db="EMBL/GenBank/DDBJ databases">
        <authorList>
            <person name="Benchimol M."/>
            <person name="Almeida L.G."/>
            <person name="Vasconcelos A.T."/>
            <person name="Perreira-Neves A."/>
            <person name="Rosa I.A."/>
            <person name="Tasca T."/>
            <person name="Bogo M.R."/>
            <person name="de Souza W."/>
        </authorList>
    </citation>
    <scope>NUCLEOTIDE SEQUENCE [LARGE SCALE GENOMIC DNA]</scope>
    <source>
        <strain evidence="1">K</strain>
    </source>
</reference>
<dbReference type="EMBL" id="MLAK01001039">
    <property type="protein sequence ID" value="OHS98688.1"/>
    <property type="molecule type" value="Genomic_DNA"/>
</dbReference>
<dbReference type="VEuPathDB" id="TrichDB:TRFO_34835"/>
<dbReference type="AlphaFoldDB" id="A0A1J4JHQ3"/>
<name>A0A1J4JHQ3_9EUKA</name>
<sequence>MFQNLHQAIRKNEIVIKCQIGYLKSTSNTSNEKIHFEEGSVAINGFFMKIVLLKNLKGTIFLPSYTIVKKFLYLEFLFKFREAGGYDFMIKLNDKSMTQFNEIFTYLNDANMKLINPIPSFDNKLCLFYLYDSQYHLDIKKIYKLGIEKDVLNIIPQYQNNKSDNFTMDQLSFKNDHFMFDMFPTIEVNSNTIPEPIVYLQ</sequence>
<keyword evidence="2" id="KW-1185">Reference proteome</keyword>
<gene>
    <name evidence="1" type="ORF">TRFO_34835</name>
</gene>
<organism evidence="1 2">
    <name type="scientific">Tritrichomonas foetus</name>
    <dbReference type="NCBI Taxonomy" id="1144522"/>
    <lineage>
        <taxon>Eukaryota</taxon>
        <taxon>Metamonada</taxon>
        <taxon>Parabasalia</taxon>
        <taxon>Tritrichomonadida</taxon>
        <taxon>Tritrichomonadidae</taxon>
        <taxon>Tritrichomonas</taxon>
    </lineage>
</organism>
<proteinExistence type="predicted"/>
<dbReference type="Proteomes" id="UP000179807">
    <property type="component" value="Unassembled WGS sequence"/>
</dbReference>
<dbReference type="GeneID" id="94844610"/>
<protein>
    <submittedName>
        <fullName evidence="1">Uncharacterized protein</fullName>
    </submittedName>
</protein>
<evidence type="ECO:0000313" key="1">
    <source>
        <dbReference type="EMBL" id="OHS98688.1"/>
    </source>
</evidence>